<dbReference type="AlphaFoldDB" id="Q75CU8"/>
<protein>
    <submittedName>
        <fullName evidence="1">ACL179Cp</fullName>
    </submittedName>
</protein>
<dbReference type="InParanoid" id="Q75CU8"/>
<dbReference type="HOGENOM" id="CLU_390819_0_0_1"/>
<dbReference type="eggNOG" id="ENOG502SYCH">
    <property type="taxonomic scope" value="Eukaryota"/>
</dbReference>
<evidence type="ECO:0000313" key="2">
    <source>
        <dbReference type="Proteomes" id="UP000000591"/>
    </source>
</evidence>
<proteinExistence type="predicted"/>
<organism evidence="1 2">
    <name type="scientific">Eremothecium gossypii (strain ATCC 10895 / CBS 109.51 / FGSC 9923 / NRRL Y-1056)</name>
    <name type="common">Yeast</name>
    <name type="synonym">Ashbya gossypii</name>
    <dbReference type="NCBI Taxonomy" id="284811"/>
    <lineage>
        <taxon>Eukaryota</taxon>
        <taxon>Fungi</taxon>
        <taxon>Dikarya</taxon>
        <taxon>Ascomycota</taxon>
        <taxon>Saccharomycotina</taxon>
        <taxon>Saccharomycetes</taxon>
        <taxon>Saccharomycetales</taxon>
        <taxon>Saccharomycetaceae</taxon>
        <taxon>Eremothecium</taxon>
    </lineage>
</organism>
<evidence type="ECO:0000313" key="1">
    <source>
        <dbReference type="EMBL" id="AAS51049.2"/>
    </source>
</evidence>
<dbReference type="KEGG" id="ago:AGOS_ACL179C"/>
<keyword evidence="2" id="KW-1185">Reference proteome</keyword>
<dbReference type="GeneID" id="4619345"/>
<accession>Q75CU8</accession>
<name>Q75CU8_EREGS</name>
<dbReference type="EMBL" id="AE016816">
    <property type="protein sequence ID" value="AAS51049.2"/>
    <property type="molecule type" value="Genomic_DNA"/>
</dbReference>
<sequence>MSLSLRDVNKGKYNFPDGYDSIGKTKRTLHPSANAKLLFAEEQLPHSIDAIFAPLEENKEYDGDDGNAAAIEGEYETERFGLRSNSVVQQIGEFAPIEDFTRDDSRMMYESMGTSLRLDSQGVVKYSIREDSMIMHTPPSNRGYFLPSVMTSFSSALDMLYELVHDSLMVPANYRYAGVDIDAESESLNTNLFIIPLQRKICHLVDVLVHLNHLELTLEVFKQCGDSAVEPEQCKRLDACLHEILELVANFVNEDQHEATIFQSFMASKAFSRKFKFSQVGADVLDEVRPLLTLANTPQLTLQSFKFDVQLIDNDDTSLQEELRYHVNYMLAYQLLFQKLKGFFINCLSFEQNEDSGIVLHCLEGFLTNSVELESAELLVGLDTAIDAWARKDHDRSIVLASWCNEMARKQAKLGQQAEEDDDTLGGGDKYNVAKLFIQQLKDITAGHSLSSGFTVLTAGLDSGAVPNSELVLYQNQSRNINIKRWVFGQQKSLSHKQRLLEKCHKLKWKLVKWSQGFSRKKQTTERRQYLASRGNNSELVSLSISGSYHNWRNAYHNPVFNNLHNGSRKLGELQDRAKKIDEFKRKRDRLMFLFFGEDS</sequence>
<dbReference type="Proteomes" id="UP000000591">
    <property type="component" value="Chromosome III"/>
</dbReference>
<reference evidence="2" key="2">
    <citation type="journal article" date="2013" name="G3 (Bethesda)">
        <title>Genomes of Ashbya fungi isolated from insects reveal four mating-type loci, numerous translocations, lack of transposons, and distinct gene duplications.</title>
        <authorList>
            <person name="Dietrich F.S."/>
            <person name="Voegeli S."/>
            <person name="Kuo S."/>
            <person name="Philippsen P."/>
        </authorList>
    </citation>
    <scope>GENOME REANNOTATION</scope>
    <source>
        <strain evidence="2">ATCC 10895 / CBS 109.51 / FGSC 9923 / NRRL Y-1056</strain>
    </source>
</reference>
<dbReference type="RefSeq" id="NP_983225.2">
    <property type="nucleotide sequence ID" value="NM_208578.2"/>
</dbReference>
<gene>
    <name evidence="1" type="ORF">AGOS_ACL179C</name>
</gene>
<reference evidence="1 2" key="1">
    <citation type="journal article" date="2004" name="Science">
        <title>The Ashbya gossypii genome as a tool for mapping the ancient Saccharomyces cerevisiae genome.</title>
        <authorList>
            <person name="Dietrich F.S."/>
            <person name="Voegeli S."/>
            <person name="Brachat S."/>
            <person name="Lerch A."/>
            <person name="Gates K."/>
            <person name="Steiner S."/>
            <person name="Mohr C."/>
            <person name="Pohlmann R."/>
            <person name="Luedi P."/>
            <person name="Choi S."/>
            <person name="Wing R.A."/>
            <person name="Flavier A."/>
            <person name="Gaffney T.D."/>
            <person name="Philippsen P."/>
        </authorList>
    </citation>
    <scope>NUCLEOTIDE SEQUENCE [LARGE SCALE GENOMIC DNA]</scope>
    <source>
        <strain evidence="2">ATCC 10895 / CBS 109.51 / FGSC 9923 / NRRL Y-1056</strain>
    </source>
</reference>
<dbReference type="OrthoDB" id="4034825at2759"/>